<comment type="similarity">
    <text evidence="2 9 10">Belongs to the peptidase S8 family.</text>
</comment>
<evidence type="ECO:0000256" key="10">
    <source>
        <dbReference type="RuleBase" id="RU003355"/>
    </source>
</evidence>
<dbReference type="AlphaFoldDB" id="A0AA88Q8X8"/>
<evidence type="ECO:0000256" key="6">
    <source>
        <dbReference type="ARBA" id="ARBA00022825"/>
    </source>
</evidence>
<dbReference type="GO" id="GO:0005576">
    <property type="term" value="C:extracellular region"/>
    <property type="evidence" value="ECO:0007669"/>
    <property type="project" value="UniProtKB-SubCell"/>
</dbReference>
<dbReference type="PANTHER" id="PTHR10795">
    <property type="entry name" value="PROPROTEIN CONVERTASE SUBTILISIN/KEXIN"/>
    <property type="match status" value="1"/>
</dbReference>
<evidence type="ECO:0000256" key="9">
    <source>
        <dbReference type="PROSITE-ProRule" id="PRU01240"/>
    </source>
</evidence>
<reference evidence="16" key="1">
    <citation type="submission" date="2022-12" db="EMBL/GenBank/DDBJ databases">
        <title>Draft genome assemblies for two species of Escallonia (Escalloniales).</title>
        <authorList>
            <person name="Chanderbali A."/>
            <person name="Dervinis C."/>
            <person name="Anghel I."/>
            <person name="Soltis D."/>
            <person name="Soltis P."/>
            <person name="Zapata F."/>
        </authorList>
    </citation>
    <scope>NUCLEOTIDE SEQUENCE</scope>
    <source>
        <strain evidence="16">UCBG92.1500</strain>
        <tissue evidence="16">Leaf</tissue>
    </source>
</reference>
<evidence type="ECO:0000256" key="8">
    <source>
        <dbReference type="PIRSR" id="PIRSR615500-1"/>
    </source>
</evidence>
<dbReference type="InterPro" id="IPR015500">
    <property type="entry name" value="Peptidase_S8_subtilisin-rel"/>
</dbReference>
<dbReference type="InterPro" id="IPR034197">
    <property type="entry name" value="Peptidases_S8_3"/>
</dbReference>
<gene>
    <name evidence="16" type="ORF">RJ640_027141</name>
</gene>
<dbReference type="EMBL" id="JAVXUO010003175">
    <property type="protein sequence ID" value="KAK2965854.1"/>
    <property type="molecule type" value="Genomic_DNA"/>
</dbReference>
<evidence type="ECO:0000256" key="4">
    <source>
        <dbReference type="ARBA" id="ARBA00022729"/>
    </source>
</evidence>
<feature type="chain" id="PRO_5041738551" description="Subtilisin-like protease SBT1.1" evidence="11">
    <location>
        <begin position="21"/>
        <end position="763"/>
    </location>
</feature>
<dbReference type="InterPro" id="IPR023828">
    <property type="entry name" value="Peptidase_S8_Ser-AS"/>
</dbReference>
<accession>A0AA88Q8X8</accession>
<feature type="domain" description="PA" evidence="13">
    <location>
        <begin position="388"/>
        <end position="456"/>
    </location>
</feature>
<protein>
    <recommendedName>
        <fullName evidence="18">Subtilisin-like protease SBT1.1</fullName>
    </recommendedName>
</protein>
<dbReference type="InterPro" id="IPR000209">
    <property type="entry name" value="Peptidase_S8/S53_dom"/>
</dbReference>
<feature type="domain" description="Inhibitor I9" evidence="14">
    <location>
        <begin position="26"/>
        <end position="113"/>
    </location>
</feature>
<dbReference type="InterPro" id="IPR045051">
    <property type="entry name" value="SBT"/>
</dbReference>
<comment type="caution">
    <text evidence="16">The sequence shown here is derived from an EMBL/GenBank/DDBJ whole genome shotgun (WGS) entry which is preliminary data.</text>
</comment>
<dbReference type="InterPro" id="IPR036852">
    <property type="entry name" value="Peptidase_S8/S53_dom_sf"/>
</dbReference>
<dbReference type="PROSITE" id="PS00136">
    <property type="entry name" value="SUBTILASE_ASP"/>
    <property type="match status" value="1"/>
</dbReference>
<evidence type="ECO:0000256" key="7">
    <source>
        <dbReference type="ARBA" id="ARBA00023180"/>
    </source>
</evidence>
<dbReference type="InterPro" id="IPR023827">
    <property type="entry name" value="Peptidase_S8_Asp-AS"/>
</dbReference>
<dbReference type="FunFam" id="3.50.30.30:FF:000005">
    <property type="entry name" value="subtilisin-like protease SBT1.5"/>
    <property type="match status" value="1"/>
</dbReference>
<dbReference type="PRINTS" id="PR00723">
    <property type="entry name" value="SUBTILISIN"/>
</dbReference>
<dbReference type="PROSITE" id="PS00138">
    <property type="entry name" value="SUBTILASE_SER"/>
    <property type="match status" value="1"/>
</dbReference>
<name>A0AA88Q8X8_9ASTE</name>
<evidence type="ECO:0000256" key="11">
    <source>
        <dbReference type="SAM" id="SignalP"/>
    </source>
</evidence>
<dbReference type="InterPro" id="IPR010259">
    <property type="entry name" value="S8pro/Inhibitor_I9"/>
</dbReference>
<evidence type="ECO:0000259" key="15">
    <source>
        <dbReference type="Pfam" id="PF17766"/>
    </source>
</evidence>
<dbReference type="Pfam" id="PF17766">
    <property type="entry name" value="fn3_6"/>
    <property type="match status" value="1"/>
</dbReference>
<keyword evidence="3 9" id="KW-0645">Protease</keyword>
<dbReference type="Proteomes" id="UP001187471">
    <property type="component" value="Unassembled WGS sequence"/>
</dbReference>
<dbReference type="FunFam" id="2.60.40.2310:FF:000001">
    <property type="entry name" value="Subtilisin-like protease SBT1.5"/>
    <property type="match status" value="1"/>
</dbReference>
<dbReference type="InterPro" id="IPR041469">
    <property type="entry name" value="Subtilisin-like_FN3"/>
</dbReference>
<dbReference type="Gene3D" id="3.40.50.200">
    <property type="entry name" value="Peptidase S8/S53 domain"/>
    <property type="match status" value="1"/>
</dbReference>
<evidence type="ECO:0000256" key="1">
    <source>
        <dbReference type="ARBA" id="ARBA00004613"/>
    </source>
</evidence>
<organism evidence="16 17">
    <name type="scientific">Escallonia rubra</name>
    <dbReference type="NCBI Taxonomy" id="112253"/>
    <lineage>
        <taxon>Eukaryota</taxon>
        <taxon>Viridiplantae</taxon>
        <taxon>Streptophyta</taxon>
        <taxon>Embryophyta</taxon>
        <taxon>Tracheophyta</taxon>
        <taxon>Spermatophyta</taxon>
        <taxon>Magnoliopsida</taxon>
        <taxon>eudicotyledons</taxon>
        <taxon>Gunneridae</taxon>
        <taxon>Pentapetalae</taxon>
        <taxon>asterids</taxon>
        <taxon>campanulids</taxon>
        <taxon>Escalloniales</taxon>
        <taxon>Escalloniaceae</taxon>
        <taxon>Escallonia</taxon>
    </lineage>
</organism>
<dbReference type="Gene3D" id="3.30.70.80">
    <property type="entry name" value="Peptidase S8 propeptide/proteinase inhibitor I9"/>
    <property type="match status" value="1"/>
</dbReference>
<dbReference type="Pfam" id="PF00082">
    <property type="entry name" value="Peptidase_S8"/>
    <property type="match status" value="1"/>
</dbReference>
<evidence type="ECO:0000259" key="13">
    <source>
        <dbReference type="Pfam" id="PF02225"/>
    </source>
</evidence>
<evidence type="ECO:0000313" key="17">
    <source>
        <dbReference type="Proteomes" id="UP001187471"/>
    </source>
</evidence>
<dbReference type="Gene3D" id="2.60.40.2310">
    <property type="match status" value="1"/>
</dbReference>
<dbReference type="Pfam" id="PF02225">
    <property type="entry name" value="PA"/>
    <property type="match status" value="1"/>
</dbReference>
<feature type="active site" description="Charge relay system" evidence="8 9">
    <location>
        <position position="145"/>
    </location>
</feature>
<feature type="domain" description="Subtilisin-like protease fibronectin type-III" evidence="15">
    <location>
        <begin position="660"/>
        <end position="760"/>
    </location>
</feature>
<evidence type="ECO:0000313" key="16">
    <source>
        <dbReference type="EMBL" id="KAK2965854.1"/>
    </source>
</evidence>
<dbReference type="Gene3D" id="3.50.30.30">
    <property type="match status" value="1"/>
</dbReference>
<evidence type="ECO:0000259" key="14">
    <source>
        <dbReference type="Pfam" id="PF05922"/>
    </source>
</evidence>
<keyword evidence="5 9" id="KW-0378">Hydrolase</keyword>
<proteinExistence type="inferred from homology"/>
<dbReference type="CDD" id="cd02120">
    <property type="entry name" value="PA_subtilisin_like"/>
    <property type="match status" value="1"/>
</dbReference>
<feature type="active site" description="Charge relay system" evidence="8 9">
    <location>
        <position position="543"/>
    </location>
</feature>
<dbReference type="SUPFAM" id="SSF52743">
    <property type="entry name" value="Subtilisin-like"/>
    <property type="match status" value="1"/>
</dbReference>
<keyword evidence="17" id="KW-1185">Reference proteome</keyword>
<dbReference type="FunFam" id="3.40.50.200:FF:000006">
    <property type="entry name" value="Subtilisin-like protease SBT1.5"/>
    <property type="match status" value="1"/>
</dbReference>
<dbReference type="Pfam" id="PF05922">
    <property type="entry name" value="Inhibitor_I9"/>
    <property type="match status" value="1"/>
</dbReference>
<keyword evidence="6 9" id="KW-0720">Serine protease</keyword>
<evidence type="ECO:0000259" key="12">
    <source>
        <dbReference type="Pfam" id="PF00082"/>
    </source>
</evidence>
<keyword evidence="7" id="KW-0325">Glycoprotein</keyword>
<keyword evidence="4 11" id="KW-0732">Signal</keyword>
<evidence type="ECO:0008006" key="18">
    <source>
        <dbReference type="Google" id="ProtNLM"/>
    </source>
</evidence>
<evidence type="ECO:0000256" key="3">
    <source>
        <dbReference type="ARBA" id="ARBA00022670"/>
    </source>
</evidence>
<evidence type="ECO:0000256" key="5">
    <source>
        <dbReference type="ARBA" id="ARBA00022801"/>
    </source>
</evidence>
<dbReference type="CDD" id="cd04852">
    <property type="entry name" value="Peptidases_S8_3"/>
    <property type="match status" value="1"/>
</dbReference>
<evidence type="ECO:0000256" key="2">
    <source>
        <dbReference type="ARBA" id="ARBA00011073"/>
    </source>
</evidence>
<feature type="domain" description="Peptidase S8/S53" evidence="12">
    <location>
        <begin position="137"/>
        <end position="581"/>
    </location>
</feature>
<comment type="subcellular location">
    <subcellularLocation>
        <location evidence="1">Secreted</location>
    </subcellularLocation>
</comment>
<dbReference type="GO" id="GO:0006508">
    <property type="term" value="P:proteolysis"/>
    <property type="evidence" value="ECO:0007669"/>
    <property type="project" value="UniProtKB-KW"/>
</dbReference>
<dbReference type="InterPro" id="IPR003137">
    <property type="entry name" value="PA_domain"/>
</dbReference>
<dbReference type="GO" id="GO:0004252">
    <property type="term" value="F:serine-type endopeptidase activity"/>
    <property type="evidence" value="ECO:0007669"/>
    <property type="project" value="UniProtKB-UniRule"/>
</dbReference>
<feature type="active site" description="Charge relay system" evidence="8 9">
    <location>
        <position position="218"/>
    </location>
</feature>
<sequence>MTFRTSLMLFLAVMASTSFASTEEKTYIIHMDKAKIRALDTFVGPSKRWYEAVLDSMTKISAQEQEMPQAQLLYVYETTMSGFAAKLSTKQLESLEKIDGFLHATPDEMLSLHTTHSPQFLGLKSGEGLWSPANLASDVIIGILDTGIWPEHISFRDKGMSPVPSHWKGTCEKGTKFSPSNCNKKLIGARAYFKGYETNIAKINKTLEFRSPRDSEGHGTHTASTAAGNRIPANFLGLAKGVAAGMRYTSRVAAYKVCYSLGCSSADILAAMDQAVRDGVDVLSLSLGGAPRPYYSDNIAIAAFGAVINGVFVSCSAGNSGPSSSTVGNVAPWIMTVGASYHDRDFPTTVKLGDGRIFKGASLYSGKATTQLPLVFNRSAGTQGAEYCIGGTLTPKLVKGKLVICVRGLNSRVQKGEQVKMAGGAGMLLVNTDDIGEELLADAHILPATSLGARAAGAIKKYASAVKTPTASITFEGTVYGNPAPVMASFSSRGPSSVGPDVIKPDVTAPGVNILAAWPPNISPTMLKSDNRSVVFNIISGTSMSCPHVSGLAALLKSVHREWSPAAIKSALMTTAYTFDSNRNPIADAGFVGSQSATAFALGSGHVDPERASDPGLVYDITSDDYLSYLCSLNYSPSQIAILSRGKFTCPSNSVLQPGDLNYPSFAVLLNGTAPNATLTFKRTVKNVGTPRSTYVVQVMEPKGVSMTVEPRVLDFQKVGEKLTYKVKFVALAKTSSATSSFGSLAWVSGNFSVRSPIAVTWI</sequence>
<dbReference type="PROSITE" id="PS51892">
    <property type="entry name" value="SUBTILASE"/>
    <property type="match status" value="1"/>
</dbReference>
<feature type="signal peptide" evidence="11">
    <location>
        <begin position="1"/>
        <end position="20"/>
    </location>
</feature>
<dbReference type="InterPro" id="IPR037045">
    <property type="entry name" value="S8pro/Inhibitor_I9_sf"/>
</dbReference>